<feature type="compositionally biased region" description="Acidic residues" evidence="1">
    <location>
        <begin position="87"/>
        <end position="100"/>
    </location>
</feature>
<dbReference type="Proteomes" id="UP000606974">
    <property type="component" value="Unassembled WGS sequence"/>
</dbReference>
<comment type="caution">
    <text evidence="2">The sequence shown here is derived from an EMBL/GenBank/DDBJ whole genome shotgun (WGS) entry which is preliminary data.</text>
</comment>
<reference evidence="2" key="1">
    <citation type="submission" date="2020-02" db="EMBL/GenBank/DDBJ databases">
        <authorList>
            <person name="Palmer J.M."/>
        </authorList>
    </citation>
    <scope>NUCLEOTIDE SEQUENCE</scope>
    <source>
        <strain evidence="2">EPUS1.4</strain>
        <tissue evidence="2">Thallus</tissue>
    </source>
</reference>
<evidence type="ECO:0000313" key="2">
    <source>
        <dbReference type="EMBL" id="KAF7506408.1"/>
    </source>
</evidence>
<protein>
    <submittedName>
        <fullName evidence="2">Uncharacterized protein</fullName>
    </submittedName>
</protein>
<accession>A0A8H7ACM5</accession>
<dbReference type="EMBL" id="JAACFV010000087">
    <property type="protein sequence ID" value="KAF7506408.1"/>
    <property type="molecule type" value="Genomic_DNA"/>
</dbReference>
<proteinExistence type="predicted"/>
<feature type="region of interest" description="Disordered" evidence="1">
    <location>
        <begin position="76"/>
        <end position="100"/>
    </location>
</feature>
<dbReference type="OrthoDB" id="4368687at2759"/>
<dbReference type="AlphaFoldDB" id="A0A8H7ACM5"/>
<name>A0A8H7ACM5_9EURO</name>
<sequence>MRVPEVTSPDCECSEGAMTVEHVLLKCPRWSTEREELINPLRTTSIKGILTSKSGGRAAIKLIQRTKILDQFKAVVEQEERGRTAENEGEEGEETEEEVE</sequence>
<keyword evidence="3" id="KW-1185">Reference proteome</keyword>
<evidence type="ECO:0000313" key="3">
    <source>
        <dbReference type="Proteomes" id="UP000606974"/>
    </source>
</evidence>
<feature type="compositionally biased region" description="Basic and acidic residues" evidence="1">
    <location>
        <begin position="76"/>
        <end position="86"/>
    </location>
</feature>
<evidence type="ECO:0000256" key="1">
    <source>
        <dbReference type="SAM" id="MobiDB-lite"/>
    </source>
</evidence>
<organism evidence="2 3">
    <name type="scientific">Endocarpon pusillum</name>
    <dbReference type="NCBI Taxonomy" id="364733"/>
    <lineage>
        <taxon>Eukaryota</taxon>
        <taxon>Fungi</taxon>
        <taxon>Dikarya</taxon>
        <taxon>Ascomycota</taxon>
        <taxon>Pezizomycotina</taxon>
        <taxon>Eurotiomycetes</taxon>
        <taxon>Chaetothyriomycetidae</taxon>
        <taxon>Verrucariales</taxon>
        <taxon>Verrucariaceae</taxon>
        <taxon>Endocarpon</taxon>
    </lineage>
</organism>
<gene>
    <name evidence="2" type="ORF">GJ744_011762</name>
</gene>